<feature type="compositionally biased region" description="Polar residues" evidence="3">
    <location>
        <begin position="592"/>
        <end position="602"/>
    </location>
</feature>
<sequence>MSFWPFSTSYNNHSNLLKFLDSILDFSTVTVDNLLDDRTLQEEFIAELGTLALKAGNKNSFQLVQLLNEGLLGKSGALGANSDAVSVSSSNNDSSGGGSLSKSAREAKLLELLLQPHILNGFLDYIVLSVDYFHDLSQLPEDELPKKNVGDDNEDDFEVRHRRLAQMMGEDVEDSGERLRRCIHCSAEVLSTDMWVIANRIIETPIIMDKLWLILSLPNLLENSPSVSYLVQILDHLMDLNSIELLNYIRRQDGLVDTFLNRIDIPIFIDFFLKIIQTDKAESPTGILEVLHSQHLVPKLIDILKPTITEVDENCNYITNHEQLFRQTAATEFIKALVTISSNASLAVDLETNIGPNQITRELASPKIIKIMIEDIILARIKSTSDPSITYTNKHGISNCVAILIELIRKNNSDYDLNCGTYGTQLQNNIEGTGEVSVQVMFQWLKDFDQNPPGSRDSVYLGGLLTVFSQYLPELVALMDIEPQVPIALSGEPLVLGITKFKISELIAELLHCSNMILLNSRKIAAIVRIRDKIRELQEDNLQLAINDTILDPFDKETELIQGIQITDVTSGMDEVSLHDVHPEQPAKKLKQSTSTENQISQEGLEDQKYRDMIDVLDFEDSDDDEPTVSAESPFVNEERREQFMENPCLGDKFKLSLHLLGMLMKIVSKFTEYPWHNFFHNVVFDLVQQIFNGKLNSYNSFLIVELFRLDKCAITEVIVKCFKEEITPRPGYMGHLILVSEEVVKFTSLYKPALISPMIVEAVTSKDWEWFVSAVLLKTRELYNVILGADSEYLDEAEQGEGNGDEDAFGFDSSTVGYMDLEPYENRKPIILGDLSNHDEFVLPVDVEDGENDEESLDNNLKIAEVPIENMSPKQDLNNDFADYDDFEGNKFSSLQESDFLDNLLGSSSSDEEEDSHQLRRVPKHYA</sequence>
<gene>
    <name evidence="4" type="ORF">SAMEA4029009_CIC11G00000000399</name>
</gene>
<accession>A0A1L0BZ35</accession>
<comment type="similarity">
    <text evidence="1">Belongs to the SAPS family.</text>
</comment>
<dbReference type="PANTHER" id="PTHR12634">
    <property type="entry name" value="SIT4 YEAST -ASSOCIATING PROTEIN-RELATED"/>
    <property type="match status" value="1"/>
</dbReference>
<evidence type="ECO:0000313" key="5">
    <source>
        <dbReference type="Proteomes" id="UP000182259"/>
    </source>
</evidence>
<reference evidence="4 5" key="1">
    <citation type="submission" date="2016-10" db="EMBL/GenBank/DDBJ databases">
        <authorList>
            <person name="de Groot N.N."/>
        </authorList>
    </citation>
    <scope>NUCLEOTIDE SEQUENCE [LARGE SCALE GENOMIC DNA]</scope>
    <source>
        <strain evidence="4 5">PYCC 4715</strain>
    </source>
</reference>
<evidence type="ECO:0000256" key="2">
    <source>
        <dbReference type="ARBA" id="ARBA00023306"/>
    </source>
</evidence>
<feature type="region of interest" description="Disordered" evidence="3">
    <location>
        <begin position="903"/>
        <end position="928"/>
    </location>
</feature>
<keyword evidence="2" id="KW-0131">Cell cycle</keyword>
<dbReference type="GO" id="GO:0005634">
    <property type="term" value="C:nucleus"/>
    <property type="evidence" value="ECO:0007669"/>
    <property type="project" value="TreeGrafter"/>
</dbReference>
<dbReference type="AlphaFoldDB" id="A0A1L0BZ35"/>
<evidence type="ECO:0000256" key="1">
    <source>
        <dbReference type="ARBA" id="ARBA00006180"/>
    </source>
</evidence>
<name>A0A1L0BZ35_9ASCO</name>
<dbReference type="Proteomes" id="UP000182259">
    <property type="component" value="Chromosome V"/>
</dbReference>
<feature type="region of interest" description="Disordered" evidence="3">
    <location>
        <begin position="583"/>
        <end position="604"/>
    </location>
</feature>
<dbReference type="EMBL" id="LT635768">
    <property type="protein sequence ID" value="SGZ56593.1"/>
    <property type="molecule type" value="Genomic_DNA"/>
</dbReference>
<organism evidence="4 5">
    <name type="scientific">Sungouiella intermedia</name>
    <dbReference type="NCBI Taxonomy" id="45354"/>
    <lineage>
        <taxon>Eukaryota</taxon>
        <taxon>Fungi</taxon>
        <taxon>Dikarya</taxon>
        <taxon>Ascomycota</taxon>
        <taxon>Saccharomycotina</taxon>
        <taxon>Pichiomycetes</taxon>
        <taxon>Metschnikowiaceae</taxon>
        <taxon>Sungouiella</taxon>
    </lineage>
</organism>
<dbReference type="Pfam" id="PF04499">
    <property type="entry name" value="SAPS"/>
    <property type="match status" value="1"/>
</dbReference>
<dbReference type="PANTHER" id="PTHR12634:SF8">
    <property type="entry name" value="FIERY MOUNTAIN, ISOFORM D"/>
    <property type="match status" value="1"/>
</dbReference>
<dbReference type="GO" id="GO:0019903">
    <property type="term" value="F:protein phosphatase binding"/>
    <property type="evidence" value="ECO:0007669"/>
    <property type="project" value="InterPro"/>
</dbReference>
<proteinExistence type="inferred from homology"/>
<dbReference type="GO" id="GO:0005829">
    <property type="term" value="C:cytosol"/>
    <property type="evidence" value="ECO:0007669"/>
    <property type="project" value="TreeGrafter"/>
</dbReference>
<dbReference type="InterPro" id="IPR007587">
    <property type="entry name" value="SAPS"/>
</dbReference>
<protein>
    <submittedName>
        <fullName evidence="4">CIC11C00000000399</fullName>
    </submittedName>
</protein>
<evidence type="ECO:0000256" key="3">
    <source>
        <dbReference type="SAM" id="MobiDB-lite"/>
    </source>
</evidence>
<dbReference type="GO" id="GO:0019888">
    <property type="term" value="F:protein phosphatase regulator activity"/>
    <property type="evidence" value="ECO:0007669"/>
    <property type="project" value="TreeGrafter"/>
</dbReference>
<evidence type="ECO:0000313" key="4">
    <source>
        <dbReference type="EMBL" id="SGZ56593.1"/>
    </source>
</evidence>